<dbReference type="PROSITE" id="PS01124">
    <property type="entry name" value="HTH_ARAC_FAMILY_2"/>
    <property type="match status" value="1"/>
</dbReference>
<dbReference type="SUPFAM" id="SSF55136">
    <property type="entry name" value="Probable bacterial effector-binding domain"/>
    <property type="match status" value="1"/>
</dbReference>
<dbReference type="PANTHER" id="PTHR47504">
    <property type="entry name" value="RIGHT ORIGIN-BINDING PROTEIN"/>
    <property type="match status" value="1"/>
</dbReference>
<feature type="domain" description="HTH araC/xylS-type" evidence="4">
    <location>
        <begin position="27"/>
        <end position="124"/>
    </location>
</feature>
<dbReference type="eggNOG" id="COG2207">
    <property type="taxonomic scope" value="Bacteria"/>
</dbReference>
<dbReference type="EMBL" id="CP000885">
    <property type="protein sequence ID" value="ABX42473.1"/>
    <property type="molecule type" value="Genomic_DNA"/>
</dbReference>
<dbReference type="AlphaFoldDB" id="A9KJ61"/>
<dbReference type="InterPro" id="IPR009057">
    <property type="entry name" value="Homeodomain-like_sf"/>
</dbReference>
<dbReference type="KEGG" id="cpy:Cphy_2107"/>
<dbReference type="InterPro" id="IPR050959">
    <property type="entry name" value="MarA-like"/>
</dbReference>
<dbReference type="InterPro" id="IPR018060">
    <property type="entry name" value="HTH_AraC"/>
</dbReference>
<dbReference type="Pfam" id="PF12833">
    <property type="entry name" value="HTH_18"/>
    <property type="match status" value="1"/>
</dbReference>
<keyword evidence="6" id="KW-1185">Reference proteome</keyword>
<keyword evidence="2" id="KW-0238">DNA-binding</keyword>
<dbReference type="InterPro" id="IPR029441">
    <property type="entry name" value="Cass2"/>
</dbReference>
<dbReference type="OrthoDB" id="9801123at2"/>
<evidence type="ECO:0000256" key="3">
    <source>
        <dbReference type="ARBA" id="ARBA00023163"/>
    </source>
</evidence>
<name>A9KJ61_LACP7</name>
<evidence type="ECO:0000313" key="5">
    <source>
        <dbReference type="EMBL" id="ABX42473.1"/>
    </source>
</evidence>
<dbReference type="GO" id="GO:0003700">
    <property type="term" value="F:DNA-binding transcription factor activity"/>
    <property type="evidence" value="ECO:0007669"/>
    <property type="project" value="InterPro"/>
</dbReference>
<dbReference type="HOGENOM" id="CLU_000445_81_1_9"/>
<dbReference type="Pfam" id="PF14526">
    <property type="entry name" value="Cass2"/>
    <property type="match status" value="1"/>
</dbReference>
<dbReference type="InterPro" id="IPR011256">
    <property type="entry name" value="Reg_factor_effector_dom_sf"/>
</dbReference>
<evidence type="ECO:0000256" key="1">
    <source>
        <dbReference type="ARBA" id="ARBA00023015"/>
    </source>
</evidence>
<organism evidence="5 6">
    <name type="scientific">Lachnoclostridium phytofermentans (strain ATCC 700394 / DSM 18823 / ISDg)</name>
    <name type="common">Clostridium phytofermentans</name>
    <dbReference type="NCBI Taxonomy" id="357809"/>
    <lineage>
        <taxon>Bacteria</taxon>
        <taxon>Bacillati</taxon>
        <taxon>Bacillota</taxon>
        <taxon>Clostridia</taxon>
        <taxon>Lachnospirales</taxon>
        <taxon>Lachnospiraceae</taxon>
    </lineage>
</organism>
<proteinExistence type="predicted"/>
<keyword evidence="1" id="KW-0805">Transcription regulation</keyword>
<evidence type="ECO:0000256" key="2">
    <source>
        <dbReference type="ARBA" id="ARBA00023125"/>
    </source>
</evidence>
<accession>A9KJ61</accession>
<dbReference type="PANTHER" id="PTHR47504:SF5">
    <property type="entry name" value="RIGHT ORIGIN-BINDING PROTEIN"/>
    <property type="match status" value="1"/>
</dbReference>
<dbReference type="InterPro" id="IPR010499">
    <property type="entry name" value="AraC_E-bd"/>
</dbReference>
<dbReference type="SUPFAM" id="SSF46689">
    <property type="entry name" value="Homeodomain-like"/>
    <property type="match status" value="2"/>
</dbReference>
<dbReference type="eggNOG" id="COG3708">
    <property type="taxonomic scope" value="Bacteria"/>
</dbReference>
<dbReference type="SMART" id="SM00871">
    <property type="entry name" value="AraC_E_bind"/>
    <property type="match status" value="1"/>
</dbReference>
<reference evidence="6" key="1">
    <citation type="submission" date="2007-11" db="EMBL/GenBank/DDBJ databases">
        <title>Complete genome sequence of Clostridium phytofermentans ISDg.</title>
        <authorList>
            <person name="Leschine S.B."/>
            <person name="Warnick T.A."/>
            <person name="Blanchard J.L."/>
            <person name="Schnell D.J."/>
            <person name="Petit E.L."/>
            <person name="LaTouf W.G."/>
            <person name="Copeland A."/>
            <person name="Lucas S."/>
            <person name="Lapidus A."/>
            <person name="Barry K."/>
            <person name="Glavina del Rio T."/>
            <person name="Dalin E."/>
            <person name="Tice H."/>
            <person name="Pitluck S."/>
            <person name="Kiss H."/>
            <person name="Brettin T."/>
            <person name="Bruce D."/>
            <person name="Detter J.C."/>
            <person name="Han C."/>
            <person name="Kuske C."/>
            <person name="Schmutz J."/>
            <person name="Larimer F."/>
            <person name="Land M."/>
            <person name="Hauser L."/>
            <person name="Kyrpides N."/>
            <person name="Kim E.A."/>
            <person name="Richardson P."/>
        </authorList>
    </citation>
    <scope>NUCLEOTIDE SEQUENCE [LARGE SCALE GENOMIC DNA]</scope>
    <source>
        <strain evidence="6">ATCC 700394 / DSM 18823 / ISDg</strain>
    </source>
</reference>
<dbReference type="Gene3D" id="1.10.10.60">
    <property type="entry name" value="Homeodomain-like"/>
    <property type="match status" value="2"/>
</dbReference>
<evidence type="ECO:0000259" key="4">
    <source>
        <dbReference type="PROSITE" id="PS01124"/>
    </source>
</evidence>
<dbReference type="Gene3D" id="3.20.80.10">
    <property type="entry name" value="Regulatory factor, effector binding domain"/>
    <property type="match status" value="1"/>
</dbReference>
<dbReference type="SMART" id="SM00342">
    <property type="entry name" value="HTH_ARAC"/>
    <property type="match status" value="1"/>
</dbReference>
<keyword evidence="3" id="KW-0804">Transcription</keyword>
<dbReference type="GO" id="GO:0043565">
    <property type="term" value="F:sequence-specific DNA binding"/>
    <property type="evidence" value="ECO:0007669"/>
    <property type="project" value="InterPro"/>
</dbReference>
<dbReference type="Proteomes" id="UP000000370">
    <property type="component" value="Chromosome"/>
</dbReference>
<evidence type="ECO:0000313" key="6">
    <source>
        <dbReference type="Proteomes" id="UP000000370"/>
    </source>
</evidence>
<protein>
    <submittedName>
        <fullName evidence="5">Transcriptional regulator, AraC family</fullName>
    </submittedName>
</protein>
<sequence length="313" mass="35869">MINLKKDISYNFTNSEGRIMDYMDKVNNAIDFIEANITDDIDLNLAARKACCSEYHFLRTFSFLAGIPLSEYIRRRKLTLAAFDLFDGVKVVDVASKYGYSSPEAFARAFKGLHGITPIAARNTDAPLKAYPKITFHLSLSGDGEIDYRIAQKNSYEVCGITIDVPILNEKTNTVITQFWEENIGNGVIGQFHRDIGLEYNICLNAALFNYNKNTFSYMICYEMPSSRVHGEYSVLSVPSFTWAVFSTPEHTSKETTDIIRNMRKRIFMEWFPTSVYKHAGGPEFEIFHNKNDKFVVEIWVPIIKKPMYDLNL</sequence>
<dbReference type="RefSeq" id="WP_012200127.1">
    <property type="nucleotide sequence ID" value="NC_010001.1"/>
</dbReference>
<dbReference type="STRING" id="357809.Cphy_2107"/>
<gene>
    <name evidence="5" type="ordered locus">Cphy_2107</name>
</gene>